<dbReference type="InterPro" id="IPR008250">
    <property type="entry name" value="ATPase_P-typ_transduc_dom_A_sf"/>
</dbReference>
<dbReference type="Gene3D" id="3.40.50.1000">
    <property type="entry name" value="HAD superfamily/HAD-like"/>
    <property type="match status" value="1"/>
</dbReference>
<dbReference type="EMBL" id="GG662717">
    <property type="protein sequence ID" value="EAR94179.2"/>
    <property type="molecule type" value="Genomic_DNA"/>
</dbReference>
<dbReference type="eggNOG" id="KOG0204">
    <property type="taxonomic scope" value="Eukaryota"/>
</dbReference>
<evidence type="ECO:0000256" key="12">
    <source>
        <dbReference type="ARBA" id="ARBA00023008"/>
    </source>
</evidence>
<accession>I7M7L6</accession>
<dbReference type="GO" id="GO:0005388">
    <property type="term" value="F:P-type calcium transporter activity"/>
    <property type="evidence" value="ECO:0007669"/>
    <property type="project" value="TreeGrafter"/>
</dbReference>
<evidence type="ECO:0000256" key="19">
    <source>
        <dbReference type="ARBA" id="ARBA00067200"/>
    </source>
</evidence>
<evidence type="ECO:0000256" key="10">
    <source>
        <dbReference type="ARBA" id="ARBA00022967"/>
    </source>
</evidence>
<dbReference type="GO" id="GO:0140581">
    <property type="term" value="F:P-type monovalent copper transporter activity"/>
    <property type="evidence" value="ECO:0007669"/>
    <property type="project" value="UniProtKB-EC"/>
</dbReference>
<dbReference type="GO" id="GO:0005886">
    <property type="term" value="C:plasma membrane"/>
    <property type="evidence" value="ECO:0007669"/>
    <property type="project" value="TreeGrafter"/>
</dbReference>
<dbReference type="InterPro" id="IPR023299">
    <property type="entry name" value="ATPase_P-typ_cyto_dom_N"/>
</dbReference>
<dbReference type="InterPro" id="IPR023214">
    <property type="entry name" value="HAD_sf"/>
</dbReference>
<evidence type="ECO:0000256" key="5">
    <source>
        <dbReference type="ARBA" id="ARBA00022723"/>
    </source>
</evidence>
<dbReference type="GO" id="GO:0012505">
    <property type="term" value="C:endomembrane system"/>
    <property type="evidence" value="ECO:0007669"/>
    <property type="project" value="UniProtKB-SubCell"/>
</dbReference>
<dbReference type="InterPro" id="IPR036412">
    <property type="entry name" value="HAD-like_sf"/>
</dbReference>
<dbReference type="EC" id="7.2.2.8" evidence="2"/>
<dbReference type="InterPro" id="IPR059000">
    <property type="entry name" value="ATPase_P-type_domA"/>
</dbReference>
<dbReference type="InterPro" id="IPR023298">
    <property type="entry name" value="ATPase_P-typ_TM_dom_sf"/>
</dbReference>
<keyword evidence="15 20" id="KW-0472">Membrane</keyword>
<sequence length="1172" mass="132065">MTTKEQVELQILNDETFNATEKFKIPPQKLINIVRLSEKRDFCEEVDEIEKMYKQSSYFSPQFYQEILNTPSTIPYPMEQDLINRLFIEGLGSNLKTGISTSPNEIKDRERIYGHNRREQVIPATFCQLLWDALQDLTLRILVVAAIISISVEVGTAPADKRSIAWVEGFAILVAVIVCSTVAAANDYKKEKQFQQLNNVSSESLTVQIFRDGSEITIHRDKVLTGDIIKIKGGMELPADGICLYSVDIKCDESVMTGEPDPVHKQSVIKCIQRREEYNRMNLTKDIKNRHEIPTPILMSGTNVLEGEGLMIAIVVGPHSTSGKIEEILKSQDESKSPLQQKLETIADDIGKFGLYSALLIVLILLIRFTVERIQEDSFSSDNVIEMINFLIIGVTVVVVAIPEGLPLSVTLSLAFSTSKMLKDKNLVRKMQACETMGGANNICSDKTGTLTQNIMYVTTLWNFGNNFIQLNTDMKLQSNLQEYIPAAAQEIFIQATAVNSTASLDPPQGDATEQAMIKFLKKCNINYLQERSKYQEIAYIPFSSQRKRMSKIIMFNNSHRMLIKGASEIITSCCNQLYRWDTNQIVPIDTTLRDSIQKAIIQMAEKGLRTIGIAYKQVYPNDDINSKDNMNVREIEKSNLILIGVLGIEDVLRPEVPLAVAKCKQAKIHVRMVTGDNKITARAIANKCGIIQEELGLDLVLEGKEFIKLTGGVVCSKCRIAVCPCPRDKRTADIAKKDLRIDTVANQEEFKKIYPRLAVMARSAPEDKYTLVVGLMENGNVVAVTGDGSNDAPALKKADVGFAMGKAGTQVAKNAADIILTDDNFSSIVQAVLWGRNIYDSIRKFLQFQLTVNIVAVFVTLIGGAVIKQELLQPIQMLWVNLIMDTFASLALATEPPQQKLLLRPPHSRNDYIISRKMLKHIIFQSIWQLAIICTIAFAGEYFIPEYSDDFDTSTRPEDIVFVQNYKYSNSEKTLAHSGRLRTYSGDADDYSKKLALENCTPSRHFTVLFNTFVLLQFFNFLNARKIDDEFNIFSNILSNPLFFVILIIIIVFQFIFVTWGFRALYVYKYGLTWQQWLICIGFGVSCNFWAIIIKLIPDRLFPQLGNKETVIDINRKGSVLNYKRGKSFELKASNFGGQRMSQQFTKFGPQNQSGSKNYQNQFIEQAGPVE</sequence>
<dbReference type="GeneID" id="7834022"/>
<dbReference type="STRING" id="312017.I7M7L6"/>
<feature type="domain" description="Cation-transporting P-type ATPase N-terminal" evidence="23">
    <location>
        <begin position="89"/>
        <end position="149"/>
    </location>
</feature>
<dbReference type="InterPro" id="IPR006068">
    <property type="entry name" value="ATPase_P-typ_cation-transptr_C"/>
</dbReference>
<dbReference type="GO" id="GO:0008554">
    <property type="term" value="F:P-type sodium transporter activity"/>
    <property type="evidence" value="ECO:0007669"/>
    <property type="project" value="UniProtKB-EC"/>
</dbReference>
<evidence type="ECO:0000313" key="24">
    <source>
        <dbReference type="EMBL" id="EAR94179.2"/>
    </source>
</evidence>
<keyword evidence="12" id="KW-0186">Copper</keyword>
<evidence type="ECO:0000256" key="15">
    <source>
        <dbReference type="ARBA" id="ARBA00023136"/>
    </source>
</evidence>
<dbReference type="Gene3D" id="1.20.1110.10">
    <property type="entry name" value="Calcium-transporting ATPase, transmembrane domain"/>
    <property type="match status" value="1"/>
</dbReference>
<evidence type="ECO:0000259" key="21">
    <source>
        <dbReference type="Pfam" id="PF00122"/>
    </source>
</evidence>
<keyword evidence="10" id="KW-1278">Translocase</keyword>
<evidence type="ECO:0000256" key="16">
    <source>
        <dbReference type="ARBA" id="ARBA00023201"/>
    </source>
</evidence>
<dbReference type="Pfam" id="PF00122">
    <property type="entry name" value="E1-E2_ATPase"/>
    <property type="match status" value="1"/>
</dbReference>
<gene>
    <name evidence="24" type="ORF">TTHERM_00522460</name>
</gene>
<keyword evidence="16" id="KW-0739">Sodium transport</keyword>
<dbReference type="Pfam" id="PF08282">
    <property type="entry name" value="Hydrolase_3"/>
    <property type="match status" value="1"/>
</dbReference>
<dbReference type="SFLD" id="SFLDS00003">
    <property type="entry name" value="Haloacid_Dehalogenase"/>
    <property type="match status" value="1"/>
</dbReference>
<reference evidence="25" key="1">
    <citation type="journal article" date="2006" name="PLoS Biol.">
        <title>Macronuclear genome sequence of the ciliate Tetrahymena thermophila, a model eukaryote.</title>
        <authorList>
            <person name="Eisen J.A."/>
            <person name="Coyne R.S."/>
            <person name="Wu M."/>
            <person name="Wu D."/>
            <person name="Thiagarajan M."/>
            <person name="Wortman J.R."/>
            <person name="Badger J.H."/>
            <person name="Ren Q."/>
            <person name="Amedeo P."/>
            <person name="Jones K.M."/>
            <person name="Tallon L.J."/>
            <person name="Delcher A.L."/>
            <person name="Salzberg S.L."/>
            <person name="Silva J.C."/>
            <person name="Haas B.J."/>
            <person name="Majoros W.H."/>
            <person name="Farzad M."/>
            <person name="Carlton J.M."/>
            <person name="Smith R.K. Jr."/>
            <person name="Garg J."/>
            <person name="Pearlman R.E."/>
            <person name="Karrer K.M."/>
            <person name="Sun L."/>
            <person name="Manning G."/>
            <person name="Elde N.C."/>
            <person name="Turkewitz A.P."/>
            <person name="Asai D.J."/>
            <person name="Wilkes D.E."/>
            <person name="Wang Y."/>
            <person name="Cai H."/>
            <person name="Collins K."/>
            <person name="Stewart B.A."/>
            <person name="Lee S.R."/>
            <person name="Wilamowska K."/>
            <person name="Weinberg Z."/>
            <person name="Ruzzo W.L."/>
            <person name="Wloga D."/>
            <person name="Gaertig J."/>
            <person name="Frankel J."/>
            <person name="Tsao C.-C."/>
            <person name="Gorovsky M.A."/>
            <person name="Keeling P.J."/>
            <person name="Waller R.F."/>
            <person name="Patron N.J."/>
            <person name="Cherry J.M."/>
            <person name="Stover N.A."/>
            <person name="Krieger C.J."/>
            <person name="del Toro C."/>
            <person name="Ryder H.F."/>
            <person name="Williamson S.C."/>
            <person name="Barbeau R.A."/>
            <person name="Hamilton E.P."/>
            <person name="Orias E."/>
        </authorList>
    </citation>
    <scope>NUCLEOTIDE SEQUENCE [LARGE SCALE GENOMIC DNA]</scope>
    <source>
        <strain evidence="25">SB210</strain>
    </source>
</reference>
<evidence type="ECO:0000259" key="22">
    <source>
        <dbReference type="Pfam" id="PF00689"/>
    </source>
</evidence>
<dbReference type="FunFam" id="3.40.50.1000:FF:000001">
    <property type="entry name" value="Phospholipid-transporting ATPase IC"/>
    <property type="match status" value="1"/>
</dbReference>
<dbReference type="Gene3D" id="2.70.150.10">
    <property type="entry name" value="Calcium-transporting ATPase, cytoplasmic transduction domain A"/>
    <property type="match status" value="1"/>
</dbReference>
<dbReference type="KEGG" id="tet:TTHERM_00522460"/>
<evidence type="ECO:0000256" key="20">
    <source>
        <dbReference type="SAM" id="Phobius"/>
    </source>
</evidence>
<evidence type="ECO:0000313" key="25">
    <source>
        <dbReference type="Proteomes" id="UP000009168"/>
    </source>
</evidence>
<evidence type="ECO:0000256" key="17">
    <source>
        <dbReference type="ARBA" id="ARBA00035029"/>
    </source>
</evidence>
<dbReference type="OrthoDB" id="3352408at2759"/>
<evidence type="ECO:0000256" key="6">
    <source>
        <dbReference type="ARBA" id="ARBA00022741"/>
    </source>
</evidence>
<dbReference type="Pfam" id="PF13246">
    <property type="entry name" value="Cation_ATPase"/>
    <property type="match status" value="1"/>
</dbReference>
<dbReference type="Proteomes" id="UP000009168">
    <property type="component" value="Unassembled WGS sequence"/>
</dbReference>
<keyword evidence="3" id="KW-0813">Transport</keyword>
<dbReference type="AlphaFoldDB" id="I7M7L6"/>
<dbReference type="SUPFAM" id="SSF81665">
    <property type="entry name" value="Calcium ATPase, transmembrane domain M"/>
    <property type="match status" value="1"/>
</dbReference>
<evidence type="ECO:0000256" key="3">
    <source>
        <dbReference type="ARBA" id="ARBA00022448"/>
    </source>
</evidence>
<evidence type="ECO:0000256" key="1">
    <source>
        <dbReference type="ARBA" id="ARBA00004127"/>
    </source>
</evidence>
<dbReference type="Gene3D" id="3.40.1110.10">
    <property type="entry name" value="Calcium-transporting ATPase, cytoplasmic domain N"/>
    <property type="match status" value="1"/>
</dbReference>
<dbReference type="InterPro" id="IPR004014">
    <property type="entry name" value="ATPase_P-typ_cation-transptr_N"/>
</dbReference>
<dbReference type="PRINTS" id="PR00119">
    <property type="entry name" value="CATATPASE"/>
</dbReference>
<dbReference type="SUPFAM" id="SSF56784">
    <property type="entry name" value="HAD-like"/>
    <property type="match status" value="1"/>
</dbReference>
<dbReference type="InParanoid" id="I7M7L6"/>
<dbReference type="Pfam" id="PF00690">
    <property type="entry name" value="Cation_ATPase_N"/>
    <property type="match status" value="1"/>
</dbReference>
<dbReference type="PANTHER" id="PTHR24093">
    <property type="entry name" value="CATION TRANSPORTING ATPASE"/>
    <property type="match status" value="1"/>
</dbReference>
<dbReference type="InterPro" id="IPR001757">
    <property type="entry name" value="P_typ_ATPase"/>
</dbReference>
<dbReference type="EC" id="7.2.2.3" evidence="17"/>
<evidence type="ECO:0000256" key="14">
    <source>
        <dbReference type="ARBA" id="ARBA00023065"/>
    </source>
</evidence>
<dbReference type="GO" id="GO:0005524">
    <property type="term" value="F:ATP binding"/>
    <property type="evidence" value="ECO:0007669"/>
    <property type="project" value="UniProtKB-KW"/>
</dbReference>
<dbReference type="PANTHER" id="PTHR24093:SF369">
    <property type="entry name" value="CALCIUM-TRANSPORTING ATPASE"/>
    <property type="match status" value="1"/>
</dbReference>
<feature type="transmembrane region" description="Helical" evidence="20">
    <location>
        <begin position="923"/>
        <end position="945"/>
    </location>
</feature>
<protein>
    <recommendedName>
        <fullName evidence="19">P-type sodium-transporting ATPase4</fullName>
        <ecNumber evidence="17">7.2.2.3</ecNumber>
        <ecNumber evidence="2">7.2.2.8</ecNumber>
    </recommendedName>
</protein>
<keyword evidence="13" id="KW-0915">Sodium</keyword>
<dbReference type="CDD" id="cd02081">
    <property type="entry name" value="P-type_ATPase_Ca_PMCA-like"/>
    <property type="match status" value="1"/>
</dbReference>
<feature type="transmembrane region" description="Helical" evidence="20">
    <location>
        <begin position="846"/>
        <end position="868"/>
    </location>
</feature>
<feature type="transmembrane region" description="Helical" evidence="20">
    <location>
        <begin position="1006"/>
        <end position="1023"/>
    </location>
</feature>
<keyword evidence="6" id="KW-0547">Nucleotide-binding</keyword>
<feature type="transmembrane region" description="Helical" evidence="20">
    <location>
        <begin position="391"/>
        <end position="416"/>
    </location>
</feature>
<evidence type="ECO:0000256" key="8">
    <source>
        <dbReference type="ARBA" id="ARBA00022840"/>
    </source>
</evidence>
<keyword evidence="25" id="KW-1185">Reference proteome</keyword>
<keyword evidence="14" id="KW-0406">Ion transport</keyword>
<dbReference type="GO" id="GO:0016887">
    <property type="term" value="F:ATP hydrolysis activity"/>
    <property type="evidence" value="ECO:0007669"/>
    <property type="project" value="InterPro"/>
</dbReference>
<evidence type="ECO:0000256" key="11">
    <source>
        <dbReference type="ARBA" id="ARBA00022989"/>
    </source>
</evidence>
<keyword evidence="7" id="KW-0187">Copper transport</keyword>
<evidence type="ECO:0000256" key="2">
    <source>
        <dbReference type="ARBA" id="ARBA00012517"/>
    </source>
</evidence>
<dbReference type="SFLD" id="SFLDF00027">
    <property type="entry name" value="p-type_atpase"/>
    <property type="match status" value="1"/>
</dbReference>
<feature type="domain" description="Cation-transporting P-type ATPase C-terminal" evidence="22">
    <location>
        <begin position="872"/>
        <end position="1098"/>
    </location>
</feature>
<dbReference type="InterPro" id="IPR044492">
    <property type="entry name" value="P_typ_ATPase_HD_dom"/>
</dbReference>
<evidence type="ECO:0000256" key="7">
    <source>
        <dbReference type="ARBA" id="ARBA00022796"/>
    </source>
</evidence>
<keyword evidence="4 20" id="KW-0812">Transmembrane</keyword>
<comment type="catalytic activity">
    <reaction evidence="18">
        <text>Na(+)(in) + ATP + H2O = Na(+)(out) + ADP + phosphate + H(+)</text>
        <dbReference type="Rhea" id="RHEA:14633"/>
        <dbReference type="ChEBI" id="CHEBI:15377"/>
        <dbReference type="ChEBI" id="CHEBI:15378"/>
        <dbReference type="ChEBI" id="CHEBI:29101"/>
        <dbReference type="ChEBI" id="CHEBI:30616"/>
        <dbReference type="ChEBI" id="CHEBI:43474"/>
        <dbReference type="ChEBI" id="CHEBI:456216"/>
        <dbReference type="EC" id="7.2.2.3"/>
    </reaction>
    <physiologicalReaction direction="left-to-right" evidence="18">
        <dbReference type="Rhea" id="RHEA:14634"/>
    </physiologicalReaction>
</comment>
<dbReference type="GO" id="GO:0046872">
    <property type="term" value="F:metal ion binding"/>
    <property type="evidence" value="ECO:0007669"/>
    <property type="project" value="UniProtKB-KW"/>
</dbReference>
<dbReference type="PROSITE" id="PS00154">
    <property type="entry name" value="ATPASE_E1_E2"/>
    <property type="match status" value="1"/>
</dbReference>
<dbReference type="NCBIfam" id="TIGR01494">
    <property type="entry name" value="ATPase_P-type"/>
    <property type="match status" value="2"/>
</dbReference>
<keyword evidence="8" id="KW-0067">ATP-binding</keyword>
<keyword evidence="5" id="KW-0479">Metal-binding</keyword>
<dbReference type="SUPFAM" id="SSF81653">
    <property type="entry name" value="Calcium ATPase, transduction domain A"/>
    <property type="match status" value="1"/>
</dbReference>
<feature type="transmembrane region" description="Helical" evidence="20">
    <location>
        <begin position="1075"/>
        <end position="1095"/>
    </location>
</feature>
<dbReference type="FunFam" id="3.40.50.1000:FF:000144">
    <property type="entry name" value="copper-transporting ATPase 1 isoform X2"/>
    <property type="match status" value="1"/>
</dbReference>
<evidence type="ECO:0000256" key="9">
    <source>
        <dbReference type="ARBA" id="ARBA00022842"/>
    </source>
</evidence>
<feature type="domain" description="P-type ATPase A" evidence="21">
    <location>
        <begin position="205"/>
        <end position="327"/>
    </location>
</feature>
<proteinExistence type="predicted"/>
<keyword evidence="9" id="KW-0460">Magnesium</keyword>
<feature type="transmembrane region" description="Helical" evidence="20">
    <location>
        <begin position="1043"/>
        <end position="1063"/>
    </location>
</feature>
<dbReference type="SUPFAM" id="SSF81660">
    <property type="entry name" value="Metal cation-transporting ATPase, ATP-binding domain N"/>
    <property type="match status" value="1"/>
</dbReference>
<evidence type="ECO:0000259" key="23">
    <source>
        <dbReference type="Pfam" id="PF00690"/>
    </source>
</evidence>
<keyword evidence="11 20" id="KW-1133">Transmembrane helix</keyword>
<comment type="subcellular location">
    <subcellularLocation>
        <location evidence="1">Endomembrane system</location>
        <topology evidence="1">Multi-pass membrane protein</topology>
    </subcellularLocation>
</comment>
<dbReference type="SFLD" id="SFLDG00002">
    <property type="entry name" value="C1.7:_P-type_atpase_like"/>
    <property type="match status" value="1"/>
</dbReference>
<dbReference type="Pfam" id="PF00689">
    <property type="entry name" value="Cation_ATPase_C"/>
    <property type="match status" value="1"/>
</dbReference>
<evidence type="ECO:0000256" key="4">
    <source>
        <dbReference type="ARBA" id="ARBA00022692"/>
    </source>
</evidence>
<organism evidence="24 25">
    <name type="scientific">Tetrahymena thermophila (strain SB210)</name>
    <dbReference type="NCBI Taxonomy" id="312017"/>
    <lineage>
        <taxon>Eukaryota</taxon>
        <taxon>Sar</taxon>
        <taxon>Alveolata</taxon>
        <taxon>Ciliophora</taxon>
        <taxon>Intramacronucleata</taxon>
        <taxon>Oligohymenophorea</taxon>
        <taxon>Hymenostomatida</taxon>
        <taxon>Tetrahymenina</taxon>
        <taxon>Tetrahymenidae</taxon>
        <taxon>Tetrahymena</taxon>
    </lineage>
</organism>
<dbReference type="PRINTS" id="PR00121">
    <property type="entry name" value="NAKATPASE"/>
</dbReference>
<feature type="transmembrane region" description="Helical" evidence="20">
    <location>
        <begin position="163"/>
        <end position="185"/>
    </location>
</feature>
<name>I7M7L6_TETTS</name>
<dbReference type="RefSeq" id="XP_001014424.2">
    <property type="nucleotide sequence ID" value="XM_001014424.2"/>
</dbReference>
<dbReference type="InterPro" id="IPR018303">
    <property type="entry name" value="ATPase_P-typ_P_site"/>
</dbReference>
<feature type="transmembrane region" description="Helical" evidence="20">
    <location>
        <begin position="137"/>
        <end position="157"/>
    </location>
</feature>
<evidence type="ECO:0000256" key="13">
    <source>
        <dbReference type="ARBA" id="ARBA00023053"/>
    </source>
</evidence>
<evidence type="ECO:0000256" key="18">
    <source>
        <dbReference type="ARBA" id="ARBA00049499"/>
    </source>
</evidence>